<sequence length="181" mass="20901">MRIIGKDLTQRHSRRTLDGQTQMEDNKKEYHRIEDEIQQATFRNELSKAGINLIYTGTWLKTAHSDFFKSFGITWPQHNLLRILRGQKGNPVNVNAIKERMMDKSSNVSRITEKLQKKKLIECRPSLADKRAVDVVITQKGLDLLLAVEARVHEINNLLAHLEPGELLLLNMLLDKVRNPK</sequence>
<protein>
    <submittedName>
        <fullName evidence="2">Transcriptional regulator, MarR family</fullName>
    </submittedName>
</protein>
<dbReference type="PROSITE" id="PS50995">
    <property type="entry name" value="HTH_MARR_2"/>
    <property type="match status" value="1"/>
</dbReference>
<dbReference type="GO" id="GO:0003700">
    <property type="term" value="F:DNA-binding transcription factor activity"/>
    <property type="evidence" value="ECO:0007669"/>
    <property type="project" value="InterPro"/>
</dbReference>
<organism evidence="2 3">
    <name type="scientific">Fibrisoma limi BUZ 3</name>
    <dbReference type="NCBI Taxonomy" id="1185876"/>
    <lineage>
        <taxon>Bacteria</taxon>
        <taxon>Pseudomonadati</taxon>
        <taxon>Bacteroidota</taxon>
        <taxon>Cytophagia</taxon>
        <taxon>Cytophagales</taxon>
        <taxon>Spirosomataceae</taxon>
        <taxon>Fibrisoma</taxon>
    </lineage>
</organism>
<dbReference type="InterPro" id="IPR036388">
    <property type="entry name" value="WH-like_DNA-bd_sf"/>
</dbReference>
<dbReference type="InterPro" id="IPR036390">
    <property type="entry name" value="WH_DNA-bd_sf"/>
</dbReference>
<proteinExistence type="predicted"/>
<dbReference type="GO" id="GO:0006950">
    <property type="term" value="P:response to stress"/>
    <property type="evidence" value="ECO:0007669"/>
    <property type="project" value="TreeGrafter"/>
</dbReference>
<dbReference type="Proteomes" id="UP000009309">
    <property type="component" value="Unassembled WGS sequence"/>
</dbReference>
<keyword evidence="3" id="KW-1185">Reference proteome</keyword>
<accession>I2GFK5</accession>
<dbReference type="PANTHER" id="PTHR33164">
    <property type="entry name" value="TRANSCRIPTIONAL REGULATOR, MARR FAMILY"/>
    <property type="match status" value="1"/>
</dbReference>
<dbReference type="RefSeq" id="WP_009281264.1">
    <property type="nucleotide sequence ID" value="NZ_CAIT01000005.1"/>
</dbReference>
<dbReference type="eggNOG" id="COG1846">
    <property type="taxonomic scope" value="Bacteria"/>
</dbReference>
<dbReference type="InterPro" id="IPR000835">
    <property type="entry name" value="HTH_MarR-typ"/>
</dbReference>
<dbReference type="Pfam" id="PF01047">
    <property type="entry name" value="MarR"/>
    <property type="match status" value="1"/>
</dbReference>
<dbReference type="SUPFAM" id="SSF46785">
    <property type="entry name" value="Winged helix' DNA-binding domain"/>
    <property type="match status" value="1"/>
</dbReference>
<evidence type="ECO:0000313" key="2">
    <source>
        <dbReference type="EMBL" id="CCH52680.1"/>
    </source>
</evidence>
<dbReference type="PANTHER" id="PTHR33164:SF43">
    <property type="entry name" value="HTH-TYPE TRANSCRIPTIONAL REPRESSOR YETL"/>
    <property type="match status" value="1"/>
</dbReference>
<dbReference type="STRING" id="1185876.BN8_01698"/>
<dbReference type="Gene3D" id="1.10.10.10">
    <property type="entry name" value="Winged helix-like DNA-binding domain superfamily/Winged helix DNA-binding domain"/>
    <property type="match status" value="1"/>
</dbReference>
<dbReference type="PRINTS" id="PR00598">
    <property type="entry name" value="HTHMARR"/>
</dbReference>
<reference evidence="2 3" key="1">
    <citation type="journal article" date="2012" name="J. Bacteriol.">
        <title>Genome Sequence of the Filamentous Bacterium Fibrisoma limi BUZ 3T.</title>
        <authorList>
            <person name="Filippini M."/>
            <person name="Qi W."/>
            <person name="Jaenicke S."/>
            <person name="Goesmann A."/>
            <person name="Smits T.H."/>
            <person name="Bagheri H.C."/>
        </authorList>
    </citation>
    <scope>NUCLEOTIDE SEQUENCE [LARGE SCALE GENOMIC DNA]</scope>
    <source>
        <strain evidence="3">BUZ 3T</strain>
    </source>
</reference>
<dbReference type="AlphaFoldDB" id="I2GFK5"/>
<dbReference type="InterPro" id="IPR039422">
    <property type="entry name" value="MarR/SlyA-like"/>
</dbReference>
<gene>
    <name evidence="2" type="primary">slyA1</name>
    <name evidence="2" type="ORF">BN8_01698</name>
</gene>
<comment type="caution">
    <text evidence="2">The sequence shown here is derived from an EMBL/GenBank/DDBJ whole genome shotgun (WGS) entry which is preliminary data.</text>
</comment>
<evidence type="ECO:0000313" key="3">
    <source>
        <dbReference type="Proteomes" id="UP000009309"/>
    </source>
</evidence>
<evidence type="ECO:0000259" key="1">
    <source>
        <dbReference type="PROSITE" id="PS50995"/>
    </source>
</evidence>
<dbReference type="SMART" id="SM00347">
    <property type="entry name" value="HTH_MARR"/>
    <property type="match status" value="1"/>
</dbReference>
<name>I2GFK5_9BACT</name>
<feature type="domain" description="HTH marR-type" evidence="1">
    <location>
        <begin position="39"/>
        <end position="179"/>
    </location>
</feature>
<dbReference type="EMBL" id="CAIT01000005">
    <property type="protein sequence ID" value="CCH52680.1"/>
    <property type="molecule type" value="Genomic_DNA"/>
</dbReference>